<comment type="caution">
    <text evidence="2">The sequence shown here is derived from an EMBL/GenBank/DDBJ whole genome shotgun (WGS) entry which is preliminary data.</text>
</comment>
<reference evidence="2 3" key="1">
    <citation type="submission" date="2024-01" db="EMBL/GenBank/DDBJ databases">
        <title>A draft genome for a cacao thread blight-causing isolate of Paramarasmius palmivorus.</title>
        <authorList>
            <person name="Baruah I.K."/>
            <person name="Bukari Y."/>
            <person name="Amoako-Attah I."/>
            <person name="Meinhardt L.W."/>
            <person name="Bailey B.A."/>
            <person name="Cohen S.P."/>
        </authorList>
    </citation>
    <scope>NUCLEOTIDE SEQUENCE [LARGE SCALE GENOMIC DNA]</scope>
    <source>
        <strain evidence="2 3">GH-12</strain>
    </source>
</reference>
<organism evidence="2 3">
    <name type="scientific">Paramarasmius palmivorus</name>
    <dbReference type="NCBI Taxonomy" id="297713"/>
    <lineage>
        <taxon>Eukaryota</taxon>
        <taxon>Fungi</taxon>
        <taxon>Dikarya</taxon>
        <taxon>Basidiomycota</taxon>
        <taxon>Agaricomycotina</taxon>
        <taxon>Agaricomycetes</taxon>
        <taxon>Agaricomycetidae</taxon>
        <taxon>Agaricales</taxon>
        <taxon>Marasmiineae</taxon>
        <taxon>Marasmiaceae</taxon>
        <taxon>Paramarasmius</taxon>
    </lineage>
</organism>
<evidence type="ECO:0000313" key="2">
    <source>
        <dbReference type="EMBL" id="KAK7051486.1"/>
    </source>
</evidence>
<evidence type="ECO:0000256" key="1">
    <source>
        <dbReference type="SAM" id="MobiDB-lite"/>
    </source>
</evidence>
<accession>A0AAW0DKP9</accession>
<proteinExistence type="predicted"/>
<sequence>MLNPNFFRLASRHAASSVYRSITPTSTIRRIFPSSSFRFTSTDAAASSLGSGSGDLKSNTERPSSSNSGSNTGFSEPTAPLRGALFAFITISTIYLSLSAILEGRLLYDAIQLENINIVLQSVIQIQKVEYDEYPFVRWDEYDSVANYFTHMCVFCSDDVKNGVLGVEDEDKKRRLGETMKRAAEDVHRALQMSREEPGQVAQEVGMVLQRALVVIGRELGLDAKKLVKRDRLHHAGTGQAKKEGTLE</sequence>
<dbReference type="EMBL" id="JAYKXP010000012">
    <property type="protein sequence ID" value="KAK7051486.1"/>
    <property type="molecule type" value="Genomic_DNA"/>
</dbReference>
<keyword evidence="3" id="KW-1185">Reference proteome</keyword>
<protein>
    <submittedName>
        <fullName evidence="2">Uncharacterized protein</fullName>
    </submittedName>
</protein>
<dbReference type="Proteomes" id="UP001383192">
    <property type="component" value="Unassembled WGS sequence"/>
</dbReference>
<dbReference type="AlphaFoldDB" id="A0AAW0DKP9"/>
<feature type="region of interest" description="Disordered" evidence="1">
    <location>
        <begin position="47"/>
        <end position="75"/>
    </location>
</feature>
<gene>
    <name evidence="2" type="ORF">VNI00_004460</name>
</gene>
<name>A0AAW0DKP9_9AGAR</name>
<evidence type="ECO:0000313" key="3">
    <source>
        <dbReference type="Proteomes" id="UP001383192"/>
    </source>
</evidence>